<accession>A0ABR4A283</accession>
<proteinExistence type="predicted"/>
<comment type="caution">
    <text evidence="1">The sequence shown here is derived from an EMBL/GenBank/DDBJ whole genome shotgun (WGS) entry which is preliminary data.</text>
</comment>
<evidence type="ECO:0000313" key="2">
    <source>
        <dbReference type="Proteomes" id="UP001590950"/>
    </source>
</evidence>
<keyword evidence="2" id="KW-1185">Reference proteome</keyword>
<dbReference type="EMBL" id="JBEFKJ010000027">
    <property type="protein sequence ID" value="KAL2039123.1"/>
    <property type="molecule type" value="Genomic_DNA"/>
</dbReference>
<dbReference type="Proteomes" id="UP001590950">
    <property type="component" value="Unassembled WGS sequence"/>
</dbReference>
<protein>
    <submittedName>
        <fullName evidence="1">Uncharacterized protein</fullName>
    </submittedName>
</protein>
<sequence>MDASTPQFGHHVSTVVVPKVRTPTSRTYISNKEIVLETTNNTTMVNDQVSSDPAFAMLNKSSDEYDTSLLSGEMDLPANVPCSTQMQPYVMANGVSPRPKSLAEVEVITDKGVPASATGRFPMEVVARIIKWSMTPIGGKFEMPGLTTAEYKPGVNTKVLLANRAFYHEARKWLLHNIFVISDYGSDLQRLASSSSLTRCRLDGCVTTVPVFHTLELNIGDTWAMSKFAEGKMYAFACALKYLREPLQVKTLFINFKQACFVSPQADADTVLRWFSECLVNIKVSKFFVLQGLDIHLYLDIRQFAKKLGMKSQPITSTFHPRYLLEHENGFVQMVEGRYACVYVPATMTGEIDEQPGQTINDAKAAFLVYKNTEQGIDVYPW</sequence>
<evidence type="ECO:0000313" key="1">
    <source>
        <dbReference type="EMBL" id="KAL2039123.1"/>
    </source>
</evidence>
<organism evidence="1 2">
    <name type="scientific">Stereocaulon virgatum</name>
    <dbReference type="NCBI Taxonomy" id="373712"/>
    <lineage>
        <taxon>Eukaryota</taxon>
        <taxon>Fungi</taxon>
        <taxon>Dikarya</taxon>
        <taxon>Ascomycota</taxon>
        <taxon>Pezizomycotina</taxon>
        <taxon>Lecanoromycetes</taxon>
        <taxon>OSLEUM clade</taxon>
        <taxon>Lecanoromycetidae</taxon>
        <taxon>Lecanorales</taxon>
        <taxon>Lecanorineae</taxon>
        <taxon>Stereocaulaceae</taxon>
        <taxon>Stereocaulon</taxon>
    </lineage>
</organism>
<name>A0ABR4A283_9LECA</name>
<reference evidence="1 2" key="1">
    <citation type="submission" date="2024-09" db="EMBL/GenBank/DDBJ databases">
        <title>Rethinking Asexuality: The Enigmatic Case of Functional Sexual Genes in Lepraria (Stereocaulaceae).</title>
        <authorList>
            <person name="Doellman M."/>
            <person name="Sun Y."/>
            <person name="Barcenas-Pena A."/>
            <person name="Lumbsch H.T."/>
            <person name="Grewe F."/>
        </authorList>
    </citation>
    <scope>NUCLEOTIDE SEQUENCE [LARGE SCALE GENOMIC DNA]</scope>
    <source>
        <strain evidence="1 2">Mercado 3170</strain>
    </source>
</reference>
<gene>
    <name evidence="1" type="ORF">N7G274_008172</name>
</gene>